<sequence length="282" mass="29290">MPHASPPDDYLPHEDLHGKRVLITGGTRGLGAATAARLRQSGATVLVTARTVPPAEAAHPFFVSADLSTASGIETVARHVRDHLGGLDILIHNVGGTLATGGFADLDDQQWATSLDTVLMAAVRLDRTFVPDMLAAGYGVVLHITTIQRRMPLTNVRLDMLAGGLPQNSITLSAAKAALTAYSKGLAAEVAPGGVRVNTIAPGFIRTPATEELADHLARATGTDQATVLQQIADALYPAGMPLGRPVTTAEVAELIAFLCSDRAPSIIGAEHVIDGGTLPTI</sequence>
<evidence type="ECO:0000313" key="2">
    <source>
        <dbReference type="EMBL" id="MFC5001875.1"/>
    </source>
</evidence>
<evidence type="ECO:0000256" key="1">
    <source>
        <dbReference type="ARBA" id="ARBA00006484"/>
    </source>
</evidence>
<protein>
    <submittedName>
        <fullName evidence="2">SDR family oxidoreductase</fullName>
    </submittedName>
</protein>
<dbReference type="InterPro" id="IPR050259">
    <property type="entry name" value="SDR"/>
</dbReference>
<gene>
    <name evidence="2" type="ORF">ACFPIJ_29070</name>
</gene>
<dbReference type="Pfam" id="PF13561">
    <property type="entry name" value="adh_short_C2"/>
    <property type="match status" value="1"/>
</dbReference>
<organism evidence="2 3">
    <name type="scientific">Dactylosporangium cerinum</name>
    <dbReference type="NCBI Taxonomy" id="1434730"/>
    <lineage>
        <taxon>Bacteria</taxon>
        <taxon>Bacillati</taxon>
        <taxon>Actinomycetota</taxon>
        <taxon>Actinomycetes</taxon>
        <taxon>Micromonosporales</taxon>
        <taxon>Micromonosporaceae</taxon>
        <taxon>Dactylosporangium</taxon>
    </lineage>
</organism>
<dbReference type="EMBL" id="JBHSIU010000041">
    <property type="protein sequence ID" value="MFC5001875.1"/>
    <property type="molecule type" value="Genomic_DNA"/>
</dbReference>
<dbReference type="InterPro" id="IPR002347">
    <property type="entry name" value="SDR_fam"/>
</dbReference>
<accession>A0ABV9VZN9</accession>
<dbReference type="NCBIfam" id="NF005095">
    <property type="entry name" value="PRK06523.1"/>
    <property type="match status" value="1"/>
</dbReference>
<dbReference type="Proteomes" id="UP001595912">
    <property type="component" value="Unassembled WGS sequence"/>
</dbReference>
<dbReference type="PANTHER" id="PTHR42879:SF6">
    <property type="entry name" value="NADPH-DEPENDENT REDUCTASE BACG"/>
    <property type="match status" value="1"/>
</dbReference>
<dbReference type="SUPFAM" id="SSF51735">
    <property type="entry name" value="NAD(P)-binding Rossmann-fold domains"/>
    <property type="match status" value="1"/>
</dbReference>
<comment type="similarity">
    <text evidence="1">Belongs to the short-chain dehydrogenases/reductases (SDR) family.</text>
</comment>
<comment type="caution">
    <text evidence="2">The sequence shown here is derived from an EMBL/GenBank/DDBJ whole genome shotgun (WGS) entry which is preliminary data.</text>
</comment>
<dbReference type="PRINTS" id="PR00081">
    <property type="entry name" value="GDHRDH"/>
</dbReference>
<keyword evidence="3" id="KW-1185">Reference proteome</keyword>
<dbReference type="RefSeq" id="WP_380119432.1">
    <property type="nucleotide sequence ID" value="NZ_JBHSIU010000041.1"/>
</dbReference>
<dbReference type="PRINTS" id="PR00080">
    <property type="entry name" value="SDRFAMILY"/>
</dbReference>
<reference evidence="3" key="1">
    <citation type="journal article" date="2019" name="Int. J. Syst. Evol. Microbiol.">
        <title>The Global Catalogue of Microorganisms (GCM) 10K type strain sequencing project: providing services to taxonomists for standard genome sequencing and annotation.</title>
        <authorList>
            <consortium name="The Broad Institute Genomics Platform"/>
            <consortium name="The Broad Institute Genome Sequencing Center for Infectious Disease"/>
            <person name="Wu L."/>
            <person name="Ma J."/>
        </authorList>
    </citation>
    <scope>NUCLEOTIDE SEQUENCE [LARGE SCALE GENOMIC DNA]</scope>
    <source>
        <strain evidence="3">CGMCC 4.7152</strain>
    </source>
</reference>
<name>A0ABV9VZN9_9ACTN</name>
<dbReference type="InterPro" id="IPR036291">
    <property type="entry name" value="NAD(P)-bd_dom_sf"/>
</dbReference>
<evidence type="ECO:0000313" key="3">
    <source>
        <dbReference type="Proteomes" id="UP001595912"/>
    </source>
</evidence>
<proteinExistence type="inferred from homology"/>
<dbReference type="Gene3D" id="3.40.50.720">
    <property type="entry name" value="NAD(P)-binding Rossmann-like Domain"/>
    <property type="match status" value="1"/>
</dbReference>
<dbReference type="PANTHER" id="PTHR42879">
    <property type="entry name" value="3-OXOACYL-(ACYL-CARRIER-PROTEIN) REDUCTASE"/>
    <property type="match status" value="1"/>
</dbReference>